<dbReference type="Pfam" id="PF01183">
    <property type="entry name" value="Glyco_hydro_25"/>
    <property type="match status" value="1"/>
</dbReference>
<keyword evidence="2" id="KW-0677">Repeat</keyword>
<evidence type="ECO:0000256" key="5">
    <source>
        <dbReference type="SAM" id="SignalP"/>
    </source>
</evidence>
<dbReference type="InterPro" id="IPR018077">
    <property type="entry name" value="Glyco_hydro_fam25_subgr"/>
</dbReference>
<feature type="chain" id="PRO_5037497343" evidence="5">
    <location>
        <begin position="25"/>
        <end position="399"/>
    </location>
</feature>
<dbReference type="PROSITE" id="PS51904">
    <property type="entry name" value="GLYCOSYL_HYDROL_F25_2"/>
    <property type="match status" value="1"/>
</dbReference>
<dbReference type="Proteomes" id="UP000706891">
    <property type="component" value="Unassembled WGS sequence"/>
</dbReference>
<evidence type="ECO:0000256" key="2">
    <source>
        <dbReference type="ARBA" id="ARBA00022737"/>
    </source>
</evidence>
<keyword evidence="7" id="KW-1185">Reference proteome</keyword>
<dbReference type="GO" id="GO:0016998">
    <property type="term" value="P:cell wall macromolecule catabolic process"/>
    <property type="evidence" value="ECO:0007669"/>
    <property type="project" value="InterPro"/>
</dbReference>
<dbReference type="AlphaFoldDB" id="A0A938WSB6"/>
<feature type="signal peptide" evidence="5">
    <location>
        <begin position="1"/>
        <end position="24"/>
    </location>
</feature>
<dbReference type="InterPro" id="IPR017853">
    <property type="entry name" value="GH"/>
</dbReference>
<evidence type="ECO:0000256" key="1">
    <source>
        <dbReference type="ARBA" id="ARBA00010646"/>
    </source>
</evidence>
<reference evidence="6" key="2">
    <citation type="journal article" date="2021" name="Sci. Rep.">
        <title>The distribution of antibiotic resistance genes in chicken gut microbiota commensals.</title>
        <authorList>
            <person name="Juricova H."/>
            <person name="Matiasovicova J."/>
            <person name="Kubasova T."/>
            <person name="Cejkova D."/>
            <person name="Rychlik I."/>
        </authorList>
    </citation>
    <scope>NUCLEOTIDE SEQUENCE</scope>
    <source>
        <strain evidence="6">An824</strain>
    </source>
</reference>
<comment type="caution">
    <text evidence="6">The sequence shown here is derived from an EMBL/GenBank/DDBJ whole genome shotgun (WGS) entry which is preliminary data.</text>
</comment>
<keyword evidence="3 6" id="KW-0378">Hydrolase</keyword>
<dbReference type="RefSeq" id="WP_205103724.1">
    <property type="nucleotide sequence ID" value="NZ_JACJJG010000013.1"/>
</dbReference>
<organism evidence="6 7">
    <name type="scientific">Marseilla massiliensis</name>
    <dbReference type="NCBI Taxonomy" id="1841864"/>
    <lineage>
        <taxon>Bacteria</taxon>
        <taxon>Pseudomonadati</taxon>
        <taxon>Bacteroidota</taxon>
        <taxon>Bacteroidia</taxon>
        <taxon>Bacteroidales</taxon>
        <taxon>Prevotellaceae</taxon>
        <taxon>Marseilla</taxon>
    </lineage>
</organism>
<dbReference type="EMBL" id="JACJJG010000013">
    <property type="protein sequence ID" value="MBM6673130.1"/>
    <property type="molecule type" value="Genomic_DNA"/>
</dbReference>
<dbReference type="InterPro" id="IPR002053">
    <property type="entry name" value="Glyco_hydro_25"/>
</dbReference>
<dbReference type="SUPFAM" id="SSF51445">
    <property type="entry name" value="(Trans)glycosidases"/>
    <property type="match status" value="1"/>
</dbReference>
<evidence type="ECO:0000256" key="4">
    <source>
        <dbReference type="ARBA" id="ARBA00023295"/>
    </source>
</evidence>
<protein>
    <submittedName>
        <fullName evidence="6">Glycosyl hydrolase family 25</fullName>
    </submittedName>
</protein>
<evidence type="ECO:0000313" key="7">
    <source>
        <dbReference type="Proteomes" id="UP000706891"/>
    </source>
</evidence>
<keyword evidence="4" id="KW-0326">Glycosidase</keyword>
<dbReference type="SMART" id="SM00641">
    <property type="entry name" value="Glyco_25"/>
    <property type="match status" value="1"/>
</dbReference>
<dbReference type="Gene3D" id="3.20.20.80">
    <property type="entry name" value="Glycosidases"/>
    <property type="match status" value="1"/>
</dbReference>
<dbReference type="Pfam" id="PF02493">
    <property type="entry name" value="MORN"/>
    <property type="match status" value="2"/>
</dbReference>
<name>A0A938WSB6_9BACT</name>
<evidence type="ECO:0000256" key="3">
    <source>
        <dbReference type="ARBA" id="ARBA00022801"/>
    </source>
</evidence>
<comment type="similarity">
    <text evidence="1">Belongs to the glycosyl hydrolase 25 family.</text>
</comment>
<gene>
    <name evidence="6" type="ORF">H6A34_04475</name>
</gene>
<reference evidence="6" key="1">
    <citation type="submission" date="2020-08" db="EMBL/GenBank/DDBJ databases">
        <authorList>
            <person name="Cejkova D."/>
            <person name="Kubasova T."/>
            <person name="Jahodarova E."/>
            <person name="Rychlik I."/>
        </authorList>
    </citation>
    <scope>NUCLEOTIDE SEQUENCE</scope>
    <source>
        <strain evidence="6">An824</strain>
    </source>
</reference>
<dbReference type="InterPro" id="IPR003409">
    <property type="entry name" value="MORN"/>
</dbReference>
<keyword evidence="5" id="KW-0732">Signal</keyword>
<dbReference type="GO" id="GO:0016052">
    <property type="term" value="P:carbohydrate catabolic process"/>
    <property type="evidence" value="ECO:0007669"/>
    <property type="project" value="TreeGrafter"/>
</dbReference>
<dbReference type="GO" id="GO:0003796">
    <property type="term" value="F:lysozyme activity"/>
    <property type="evidence" value="ECO:0007669"/>
    <property type="project" value="InterPro"/>
</dbReference>
<evidence type="ECO:0000313" key="6">
    <source>
        <dbReference type="EMBL" id="MBM6673130.1"/>
    </source>
</evidence>
<dbReference type="SMART" id="SM00698">
    <property type="entry name" value="MORN"/>
    <property type="match status" value="2"/>
</dbReference>
<dbReference type="PROSITE" id="PS51257">
    <property type="entry name" value="PROKAR_LIPOPROTEIN"/>
    <property type="match status" value="1"/>
</dbReference>
<dbReference type="PANTHER" id="PTHR34135:SF2">
    <property type="entry name" value="LYSOZYME"/>
    <property type="match status" value="1"/>
</dbReference>
<accession>A0A938WSB6</accession>
<dbReference type="GO" id="GO:0009253">
    <property type="term" value="P:peptidoglycan catabolic process"/>
    <property type="evidence" value="ECO:0007669"/>
    <property type="project" value="InterPro"/>
</dbReference>
<dbReference type="SUPFAM" id="SSF82185">
    <property type="entry name" value="Histone H3 K4-specific methyltransferase SET7/9 N-terminal domain"/>
    <property type="match status" value="2"/>
</dbReference>
<dbReference type="PANTHER" id="PTHR34135">
    <property type="entry name" value="LYSOZYME"/>
    <property type="match status" value="1"/>
</dbReference>
<sequence length="399" mass="44783">MNKSVITSIIIVLLLLSACGRRTPADSGTIVRGDTVYRGTLSGAQPDGYGVLSVNGRIVYSGQWSMGKRCGYGTTTDSTGRKVTALWRADTVVRGIITDTLGTYRGELDSCYAPGGHGIYRGYDGSYYDGAWAGGAPDGFGCGVGADGKVKVGEWNAGKYRGERMTYTAERIYGIDISRYQHGRGRKKYAINWRKLRITHLGNISRKKVSGTVDYPVSFVYIKSTEGASVRNPYYLSDYRQARRYGIPCGAYHFFSPTSSATRQANYFLRHSRFAKGDFPPVLDVEPTSSQIRKMGGVNAMFSRIRTWLNIVHRRTGVRPILYVSQQFVNKYLPSAPDIMRDYLVWIARYGEYKPEVRLVFWQLCPDGRVSGIHGDVDINVFNGYHDRFGKFLREERIK</sequence>
<proteinExistence type="inferred from homology"/>